<dbReference type="EMBL" id="GBXM01050972">
    <property type="protein sequence ID" value="JAH57605.1"/>
    <property type="molecule type" value="Transcribed_RNA"/>
</dbReference>
<reference evidence="1" key="1">
    <citation type="submission" date="2014-11" db="EMBL/GenBank/DDBJ databases">
        <authorList>
            <person name="Amaro Gonzalez C."/>
        </authorList>
    </citation>
    <scope>NUCLEOTIDE SEQUENCE</scope>
</reference>
<accession>A0A0E9TXE8</accession>
<dbReference type="AlphaFoldDB" id="A0A0E9TXE8"/>
<organism evidence="1">
    <name type="scientific">Anguilla anguilla</name>
    <name type="common">European freshwater eel</name>
    <name type="synonym">Muraena anguilla</name>
    <dbReference type="NCBI Taxonomy" id="7936"/>
    <lineage>
        <taxon>Eukaryota</taxon>
        <taxon>Metazoa</taxon>
        <taxon>Chordata</taxon>
        <taxon>Craniata</taxon>
        <taxon>Vertebrata</taxon>
        <taxon>Euteleostomi</taxon>
        <taxon>Actinopterygii</taxon>
        <taxon>Neopterygii</taxon>
        <taxon>Teleostei</taxon>
        <taxon>Anguilliformes</taxon>
        <taxon>Anguillidae</taxon>
        <taxon>Anguilla</taxon>
    </lineage>
</organism>
<sequence>MDKLINWKGEFMARLWSKINLLKSVLSYWQSTTRTCCQVPSTCTWIAVPQECPSPQVSASIMSCQRFQHNF</sequence>
<protein>
    <submittedName>
        <fullName evidence="1">Uncharacterized protein</fullName>
    </submittedName>
</protein>
<evidence type="ECO:0000313" key="1">
    <source>
        <dbReference type="EMBL" id="JAH57605.1"/>
    </source>
</evidence>
<name>A0A0E9TXE8_ANGAN</name>
<reference evidence="1" key="2">
    <citation type="journal article" date="2015" name="Fish Shellfish Immunol.">
        <title>Early steps in the European eel (Anguilla anguilla)-Vibrio vulnificus interaction in the gills: Role of the RtxA13 toxin.</title>
        <authorList>
            <person name="Callol A."/>
            <person name="Pajuelo D."/>
            <person name="Ebbesson L."/>
            <person name="Teles M."/>
            <person name="MacKenzie S."/>
            <person name="Amaro C."/>
        </authorList>
    </citation>
    <scope>NUCLEOTIDE SEQUENCE</scope>
</reference>
<proteinExistence type="predicted"/>